<evidence type="ECO:0000259" key="1">
    <source>
        <dbReference type="Pfam" id="PF13614"/>
    </source>
</evidence>
<evidence type="ECO:0000313" key="3">
    <source>
        <dbReference type="Proteomes" id="UP001482513"/>
    </source>
</evidence>
<dbReference type="SUPFAM" id="SSF52540">
    <property type="entry name" value="P-loop containing nucleoside triphosphate hydrolases"/>
    <property type="match status" value="1"/>
</dbReference>
<reference evidence="2 3" key="1">
    <citation type="submission" date="2022-04" db="EMBL/GenBank/DDBJ databases">
        <title>Positive selection, recombination, and allopatry shape intraspecific diversity of widespread and dominant cyanobacteria.</title>
        <authorList>
            <person name="Wei J."/>
            <person name="Shu W."/>
            <person name="Hu C."/>
        </authorList>
    </citation>
    <scope>NUCLEOTIDE SEQUENCE [LARGE SCALE GENOMIC DNA]</scope>
    <source>
        <strain evidence="2 3">DQ-A4</strain>
    </source>
</reference>
<dbReference type="RefSeq" id="WP_190699436.1">
    <property type="nucleotide sequence ID" value="NZ_JAMPKX010000001.1"/>
</dbReference>
<dbReference type="InterPro" id="IPR027417">
    <property type="entry name" value="P-loop_NTPase"/>
</dbReference>
<dbReference type="Proteomes" id="UP001482513">
    <property type="component" value="Unassembled WGS sequence"/>
</dbReference>
<feature type="domain" description="AAA" evidence="1">
    <location>
        <begin position="2"/>
        <end position="200"/>
    </location>
</feature>
<accession>A0ABV0JZG7</accession>
<dbReference type="PANTHER" id="PTHR13696:SF52">
    <property type="entry name" value="PARA FAMILY PROTEIN CT_582"/>
    <property type="match status" value="1"/>
</dbReference>
<keyword evidence="3" id="KW-1185">Reference proteome</keyword>
<proteinExistence type="predicted"/>
<organism evidence="2 3">
    <name type="scientific">Leptolyngbya subtilissima DQ-A4</name>
    <dbReference type="NCBI Taxonomy" id="2933933"/>
    <lineage>
        <taxon>Bacteria</taxon>
        <taxon>Bacillati</taxon>
        <taxon>Cyanobacteriota</taxon>
        <taxon>Cyanophyceae</taxon>
        <taxon>Leptolyngbyales</taxon>
        <taxon>Leptolyngbyaceae</taxon>
        <taxon>Leptolyngbya group</taxon>
        <taxon>Leptolyngbya</taxon>
    </lineage>
</organism>
<name>A0ABV0JZG7_9CYAN</name>
<comment type="caution">
    <text evidence="2">The sequence shown here is derived from an EMBL/GenBank/DDBJ whole genome shotgun (WGS) entry which is preliminary data.</text>
</comment>
<dbReference type="Gene3D" id="3.40.50.300">
    <property type="entry name" value="P-loop containing nucleotide triphosphate hydrolases"/>
    <property type="match status" value="1"/>
</dbReference>
<protein>
    <submittedName>
        <fullName evidence="2">AAA family ATPase</fullName>
    </submittedName>
</protein>
<gene>
    <name evidence="2" type="ORF">NC992_03460</name>
</gene>
<dbReference type="InterPro" id="IPR025669">
    <property type="entry name" value="AAA_dom"/>
</dbReference>
<dbReference type="PANTHER" id="PTHR13696">
    <property type="entry name" value="P-LOOP CONTAINING NUCLEOSIDE TRIPHOSPHATE HYDROLASE"/>
    <property type="match status" value="1"/>
</dbReference>
<dbReference type="InterPro" id="IPR050678">
    <property type="entry name" value="DNA_Partitioning_ATPase"/>
</dbReference>
<dbReference type="EMBL" id="JAMPKX010000001">
    <property type="protein sequence ID" value="MEP0945922.1"/>
    <property type="molecule type" value="Genomic_DNA"/>
</dbReference>
<dbReference type="CDD" id="cd02042">
    <property type="entry name" value="ParAB_family"/>
    <property type="match status" value="1"/>
</dbReference>
<evidence type="ECO:0000313" key="2">
    <source>
        <dbReference type="EMBL" id="MEP0945922.1"/>
    </source>
</evidence>
<dbReference type="Pfam" id="PF13614">
    <property type="entry name" value="AAA_31"/>
    <property type="match status" value="1"/>
</dbReference>
<sequence length="298" mass="33677">MTKVISLINLKGGVGKTTTTVQLAECLVSEFGQKVLVIDLDPQTNATVALIGEEKWEHLDRQGQTIFHLFEDKLEHKHTFNLEKAIQRNASNLEGMEDLHLLSSSIRLIDIQDRISDVAQKTNYALAPYEVIKLCLKDVLLDYDYVLIDCPPNLGTITRNGIEISDYFLIPTIPDSLSTYGIPQIIKTIHQFSQDRNIKICCLGLVITKYISISTAHQRGKQTLEPRFKEIFRALNLPLAPVFRTIIPQANATAEAVNFHDSSHTTFKKKYGNSQSGGQYLYQYVMKLTEELMEYAGQ</sequence>